<feature type="active site" evidence="3 4">
    <location>
        <position position="206"/>
    </location>
</feature>
<dbReference type="InterPro" id="IPR036213">
    <property type="entry name" value="Calpain_III_sf"/>
</dbReference>
<dbReference type="InterPro" id="IPR011992">
    <property type="entry name" value="EF-hand-dom_pair"/>
</dbReference>
<dbReference type="GO" id="GO:0004198">
    <property type="term" value="F:calcium-dependent cysteine-type endopeptidase activity"/>
    <property type="evidence" value="ECO:0007669"/>
    <property type="project" value="InterPro"/>
</dbReference>
<dbReference type="Ensembl" id="ENSJHYT00000005715.1">
    <property type="protein sequence ID" value="ENSJHYP00000004636.1"/>
    <property type="gene ID" value="ENSJHYG00000003818.1"/>
</dbReference>
<dbReference type="AlphaFoldDB" id="A0A8C5ILU4"/>
<evidence type="ECO:0000259" key="5">
    <source>
        <dbReference type="PROSITE" id="PS50203"/>
    </source>
</evidence>
<dbReference type="PRINTS" id="PR00704">
    <property type="entry name" value="CALPAIN"/>
</dbReference>
<dbReference type="Gene3D" id="3.90.70.10">
    <property type="entry name" value="Cysteine proteinases"/>
    <property type="match status" value="1"/>
</dbReference>
<dbReference type="GO" id="GO:0006508">
    <property type="term" value="P:proteolysis"/>
    <property type="evidence" value="ECO:0007669"/>
    <property type="project" value="UniProtKB-KW"/>
</dbReference>
<organism evidence="6 7">
    <name type="scientific">Junco hyemalis</name>
    <name type="common">Dark-eyed junco</name>
    <dbReference type="NCBI Taxonomy" id="40217"/>
    <lineage>
        <taxon>Eukaryota</taxon>
        <taxon>Metazoa</taxon>
        <taxon>Chordata</taxon>
        <taxon>Craniata</taxon>
        <taxon>Vertebrata</taxon>
        <taxon>Euteleostomi</taxon>
        <taxon>Archelosauria</taxon>
        <taxon>Archosauria</taxon>
        <taxon>Dinosauria</taxon>
        <taxon>Saurischia</taxon>
        <taxon>Theropoda</taxon>
        <taxon>Coelurosauria</taxon>
        <taxon>Aves</taxon>
        <taxon>Neognathae</taxon>
        <taxon>Neoaves</taxon>
        <taxon>Telluraves</taxon>
        <taxon>Australaves</taxon>
        <taxon>Passeriformes</taxon>
        <taxon>Passerellidae</taxon>
        <taxon>Junco</taxon>
    </lineage>
</organism>
<dbReference type="SUPFAM" id="SSF47473">
    <property type="entry name" value="EF-hand"/>
    <property type="match status" value="1"/>
</dbReference>
<feature type="active site" evidence="3 4">
    <location>
        <position position="227"/>
    </location>
</feature>
<reference evidence="6" key="1">
    <citation type="submission" date="2025-08" db="UniProtKB">
        <authorList>
            <consortium name="Ensembl"/>
        </authorList>
    </citation>
    <scope>IDENTIFICATION</scope>
</reference>
<dbReference type="InterPro" id="IPR022684">
    <property type="entry name" value="Calpain_cysteine_protease"/>
</dbReference>
<dbReference type="Pfam" id="PF00648">
    <property type="entry name" value="Peptidase_C2"/>
    <property type="match status" value="2"/>
</dbReference>
<protein>
    <submittedName>
        <fullName evidence="6">Calpain 8</fullName>
    </submittedName>
</protein>
<dbReference type="Pfam" id="PF01067">
    <property type="entry name" value="Calpain_III"/>
    <property type="match status" value="1"/>
</dbReference>
<feature type="domain" description="Calpain catalytic" evidence="5">
    <location>
        <begin position="45"/>
        <end position="293"/>
    </location>
</feature>
<sequence>LALKLHGVSIAMNAVKYLKQDYEALKQQPLKTGTLFKDEEFPVCPSEFCANPQSIIGGATQTDVCQRELCMYDASEFWFGRRKRNEASFKNSCYFGHTSLHHLFLSSFPLFWQCGEWVDVVVDNRLPTKNREILFLHSDEGNKFWSMLLEKAYTKLNSSFEALAGGSTVEGFEEFTGGISESYKLRRITAAAEIEAITSLKLVNGHAYSVTRAEEIRQPEKLVRLRNPWGEVEWTGSWNFQRQFSHLEICSLTPDILTSHKVNKWDLTLFNGQWRWGSSAGGCQNYQEIYWTNPQFKIQLDEPNDDHEGSLNEPCLMQKNHRRQKRMKEGLLSIGYLLYQVKFFLESSTDVHAAARTDPCVNLHEVSSHMMLPWGQYCIPYKNGETALQIALQCCIIQLLFLHSSFLNKGILIFEPCLNMTQTDGPSTLRLVEFKTLWMKIQKYLVTTFLTLSPCFRLKDEVQHSIVICCTCSPKLTIDFNGFVACMICLETLFNEYLRAIPKAFMFYLLDKDKNGVIQISLPEVSLVRLKYHLIQLQQ</sequence>
<evidence type="ECO:0000256" key="1">
    <source>
        <dbReference type="ARBA" id="ARBA00007623"/>
    </source>
</evidence>
<dbReference type="Gene3D" id="2.60.120.380">
    <property type="match status" value="1"/>
</dbReference>
<dbReference type="InterPro" id="IPR022683">
    <property type="entry name" value="Calpain_III"/>
</dbReference>
<dbReference type="SUPFAM" id="SSF54001">
    <property type="entry name" value="Cysteine proteinases"/>
    <property type="match status" value="1"/>
</dbReference>
<dbReference type="InterPro" id="IPR001300">
    <property type="entry name" value="Peptidase_C2_calpain_cat"/>
</dbReference>
<dbReference type="PANTHER" id="PTHR10183:SF374">
    <property type="entry name" value="CALPAIN-8"/>
    <property type="match status" value="1"/>
</dbReference>
<evidence type="ECO:0000256" key="3">
    <source>
        <dbReference type="PIRSR" id="PIRSR622684-1"/>
    </source>
</evidence>
<dbReference type="SUPFAM" id="SSF49758">
    <property type="entry name" value="Calpain large subunit, middle domain (domain III)"/>
    <property type="match status" value="1"/>
</dbReference>
<dbReference type="PROSITE" id="PS50203">
    <property type="entry name" value="CALPAIN_CAT"/>
    <property type="match status" value="1"/>
</dbReference>
<dbReference type="SMART" id="SM00230">
    <property type="entry name" value="CysPc"/>
    <property type="match status" value="1"/>
</dbReference>
<dbReference type="PANTHER" id="PTHR10183">
    <property type="entry name" value="CALPAIN"/>
    <property type="match status" value="1"/>
</dbReference>
<keyword evidence="4" id="KW-0378">Hydrolase</keyword>
<name>A0A8C5ILU4_JUNHY</name>
<evidence type="ECO:0000313" key="6">
    <source>
        <dbReference type="Ensembl" id="ENSJHYP00000004636.1"/>
    </source>
</evidence>
<dbReference type="GO" id="GO:0005737">
    <property type="term" value="C:cytoplasm"/>
    <property type="evidence" value="ECO:0007669"/>
    <property type="project" value="TreeGrafter"/>
</dbReference>
<dbReference type="Proteomes" id="UP000694408">
    <property type="component" value="Unplaced"/>
</dbReference>
<evidence type="ECO:0000256" key="2">
    <source>
        <dbReference type="ARBA" id="ARBA00022807"/>
    </source>
</evidence>
<accession>A0A8C5ILU4</accession>
<comment type="similarity">
    <text evidence="1">Belongs to the peptidase C2 family.</text>
</comment>
<keyword evidence="4" id="KW-0645">Protease</keyword>
<dbReference type="SMART" id="SM00720">
    <property type="entry name" value="calpain_III"/>
    <property type="match status" value="1"/>
</dbReference>
<proteinExistence type="inferred from homology"/>
<dbReference type="InterPro" id="IPR038765">
    <property type="entry name" value="Papain-like_cys_pep_sf"/>
</dbReference>
<evidence type="ECO:0000256" key="4">
    <source>
        <dbReference type="PROSITE-ProRule" id="PRU00239"/>
    </source>
</evidence>
<evidence type="ECO:0000313" key="7">
    <source>
        <dbReference type="Proteomes" id="UP000694408"/>
    </source>
</evidence>
<keyword evidence="2 4" id="KW-0788">Thiol protease</keyword>
<feature type="active site" evidence="3 4">
    <location>
        <position position="70"/>
    </location>
</feature>
<dbReference type="InterPro" id="IPR022682">
    <property type="entry name" value="Calpain_domain_III"/>
</dbReference>
<reference evidence="6" key="2">
    <citation type="submission" date="2025-09" db="UniProtKB">
        <authorList>
            <consortium name="Ensembl"/>
        </authorList>
    </citation>
    <scope>IDENTIFICATION</scope>
</reference>
<keyword evidence="7" id="KW-1185">Reference proteome</keyword>